<name>A0A7U9HCZ1_STRLI</name>
<dbReference type="GO" id="GO:0016791">
    <property type="term" value="F:phosphatase activity"/>
    <property type="evidence" value="ECO:0007669"/>
    <property type="project" value="TreeGrafter"/>
</dbReference>
<dbReference type="PANTHER" id="PTHR43156:SF2">
    <property type="entry name" value="STAGE II SPORULATION PROTEIN E"/>
    <property type="match status" value="1"/>
</dbReference>
<protein>
    <recommendedName>
        <fullName evidence="3">PPM-type phosphatase domain-containing protein</fullName>
    </recommendedName>
</protein>
<dbReference type="AlphaFoldDB" id="A0A7U9HCZ1"/>
<sequence length="256" mass="26370">MVTVTLLVAVVGSLANSGMARAGLLVFLPAAAAAQCTVRQTALVCAWTALLGSAAFLTGGGDVARKGLAAVGAAFAVLGSFREAAHREPTLTGLVDALDASVVRHNSYVARRGDDERFVTVLILNIDDARNEVQAINCGHVPPHLLDADSVITPPLDSGAPLGLAALAAEPATPGRFAFPGGTALLLTTDGLTESRAADGAFYPLDERLADPGDLPRSDLPRALNEDAHAYAGKAAPHDDVAILTVRRPHRSCTLS</sequence>
<dbReference type="InterPro" id="IPR001932">
    <property type="entry name" value="PPM-type_phosphatase-like_dom"/>
</dbReference>
<dbReference type="PANTHER" id="PTHR43156">
    <property type="entry name" value="STAGE II SPORULATION PROTEIN E-RELATED"/>
    <property type="match status" value="1"/>
</dbReference>
<evidence type="ECO:0000259" key="3">
    <source>
        <dbReference type="SMART" id="SM00331"/>
    </source>
</evidence>
<gene>
    <name evidence="4" type="ORF">SLI_4966</name>
</gene>
<organism evidence="4 5">
    <name type="scientific">Streptomyces lividans 1326</name>
    <dbReference type="NCBI Taxonomy" id="1200984"/>
    <lineage>
        <taxon>Bacteria</taxon>
        <taxon>Bacillati</taxon>
        <taxon>Actinomycetota</taxon>
        <taxon>Actinomycetes</taxon>
        <taxon>Kitasatosporales</taxon>
        <taxon>Streptomycetaceae</taxon>
        <taxon>Streptomyces</taxon>
    </lineage>
</organism>
<proteinExistence type="predicted"/>
<evidence type="ECO:0000313" key="5">
    <source>
        <dbReference type="Proteomes" id="UP000014062"/>
    </source>
</evidence>
<feature type="domain" description="PPM-type phosphatase" evidence="3">
    <location>
        <begin position="40"/>
        <end position="248"/>
    </location>
</feature>
<dbReference type="InterPro" id="IPR036457">
    <property type="entry name" value="PPM-type-like_dom_sf"/>
</dbReference>
<dbReference type="FunFam" id="3.60.40.10:FF:000058">
    <property type="entry name" value="Stage II sporulation protein E"/>
    <property type="match status" value="1"/>
</dbReference>
<dbReference type="SMART" id="SM00331">
    <property type="entry name" value="PP2C_SIG"/>
    <property type="match status" value="1"/>
</dbReference>
<evidence type="ECO:0000256" key="1">
    <source>
        <dbReference type="ARBA" id="ARBA00022801"/>
    </source>
</evidence>
<keyword evidence="1" id="KW-0378">Hydrolase</keyword>
<accession>A0A7U9HCZ1</accession>
<reference evidence="5" key="1">
    <citation type="journal article" date="2013" name="Genome Biol. Evol.">
        <title>The genome sequence of Streptomyces lividans 66 reveals a novel tRNA-dependent peptide biosynthetic system within a metal-related genomic island.</title>
        <authorList>
            <person name="Cruz-Morales P."/>
            <person name="Vijgenboom E."/>
            <person name="Iruegas-Bocardo F."/>
            <person name="Girard G."/>
            <person name="Yanez-Guerra L.A."/>
            <person name="Ramos-Aboites H.E."/>
            <person name="Pernodet J.L."/>
            <person name="Anne J."/>
            <person name="van Wezel G.P."/>
            <person name="Barona-Gomez F."/>
        </authorList>
    </citation>
    <scope>NUCLEOTIDE SEQUENCE [LARGE SCALE GENOMIC DNA]</scope>
    <source>
        <strain evidence="5">1326</strain>
    </source>
</reference>
<feature type="signal peptide" evidence="2">
    <location>
        <begin position="1"/>
        <end position="22"/>
    </location>
</feature>
<dbReference type="InterPro" id="IPR052016">
    <property type="entry name" value="Bact_Sigma-Reg"/>
</dbReference>
<dbReference type="Gene3D" id="3.60.40.10">
    <property type="entry name" value="PPM-type phosphatase domain"/>
    <property type="match status" value="1"/>
</dbReference>
<evidence type="ECO:0000313" key="4">
    <source>
        <dbReference type="EMBL" id="EOY49674.1"/>
    </source>
</evidence>
<evidence type="ECO:0000256" key="2">
    <source>
        <dbReference type="SAM" id="SignalP"/>
    </source>
</evidence>
<keyword evidence="2" id="KW-0732">Signal</keyword>
<dbReference type="Pfam" id="PF07228">
    <property type="entry name" value="SpoIIE"/>
    <property type="match status" value="1"/>
</dbReference>
<dbReference type="Proteomes" id="UP000014062">
    <property type="component" value="Chromosome"/>
</dbReference>
<feature type="chain" id="PRO_5038341446" description="PPM-type phosphatase domain-containing protein" evidence="2">
    <location>
        <begin position="23"/>
        <end position="256"/>
    </location>
</feature>
<dbReference type="EMBL" id="CM001889">
    <property type="protein sequence ID" value="EOY49674.1"/>
    <property type="molecule type" value="Genomic_DNA"/>
</dbReference>